<dbReference type="GO" id="GO:0003677">
    <property type="term" value="F:DNA binding"/>
    <property type="evidence" value="ECO:0007669"/>
    <property type="project" value="UniProtKB-KW"/>
</dbReference>
<organism evidence="1 2">
    <name type="scientific">Streptomyces africanus</name>
    <dbReference type="NCBI Taxonomy" id="231024"/>
    <lineage>
        <taxon>Bacteria</taxon>
        <taxon>Bacillati</taxon>
        <taxon>Actinomycetota</taxon>
        <taxon>Actinomycetes</taxon>
        <taxon>Kitasatosporales</taxon>
        <taxon>Streptomycetaceae</taxon>
        <taxon>Streptomyces</taxon>
    </lineage>
</organism>
<accession>A0ABU0QN74</accession>
<keyword evidence="1" id="KW-0238">DNA-binding</keyword>
<gene>
    <name evidence="1" type="ORF">QF034_003062</name>
</gene>
<evidence type="ECO:0000313" key="1">
    <source>
        <dbReference type="EMBL" id="MDQ0748831.1"/>
    </source>
</evidence>
<keyword evidence="2" id="KW-1185">Reference proteome</keyword>
<proteinExistence type="predicted"/>
<evidence type="ECO:0000313" key="2">
    <source>
        <dbReference type="Proteomes" id="UP001232755"/>
    </source>
</evidence>
<reference evidence="1 2" key="1">
    <citation type="submission" date="2023-07" db="EMBL/GenBank/DDBJ databases">
        <title>Comparative genomics of wheat-associated soil bacteria to identify genetic determinants of phenazine resistance.</title>
        <authorList>
            <person name="Mouncey N."/>
        </authorList>
    </citation>
    <scope>NUCLEOTIDE SEQUENCE [LARGE SCALE GENOMIC DNA]</scope>
    <source>
        <strain evidence="1 2">B3I12</strain>
    </source>
</reference>
<comment type="caution">
    <text evidence="1">The sequence shown here is derived from an EMBL/GenBank/DDBJ whole genome shotgun (WGS) entry which is preliminary data.</text>
</comment>
<dbReference type="EMBL" id="JAUSYP010000001">
    <property type="protein sequence ID" value="MDQ0748831.1"/>
    <property type="molecule type" value="Genomic_DNA"/>
</dbReference>
<dbReference type="Proteomes" id="UP001232755">
    <property type="component" value="Unassembled WGS sequence"/>
</dbReference>
<sequence>MGTRAVELLMRKLGGDTDVPEATLLAPRLTERASTAPRDA</sequence>
<name>A0ABU0QN74_9ACTN</name>
<protein>
    <submittedName>
        <fullName evidence="1">DNA-binding LacI/PurR family transcriptional regulator</fullName>
    </submittedName>
</protein>